<dbReference type="Gene3D" id="2.30.30.220">
    <property type="entry name" value="SspB-like"/>
    <property type="match status" value="1"/>
</dbReference>
<protein>
    <recommendedName>
        <fullName evidence="3">Stringent starvation protein B</fullName>
    </recommendedName>
</protein>
<feature type="compositionally biased region" description="Basic and acidic residues" evidence="1">
    <location>
        <begin position="122"/>
        <end position="155"/>
    </location>
</feature>
<sequence length="155" mass="17651">METLNKKKYDFLLYLLETGDAMVCLDARLPDVDVPKNQKSNSSLNLVFNLNFRQPIEINQDAISATLAFSGRPYKCLLPFEAVWAIYDPNMQNGQVWEESIPADMNLADQIVSEMVDNPASKPEKKLKPLKTSDKPTPESRSKTPRDRSHLRIIK</sequence>
<dbReference type="AlphaFoldDB" id="A0A381T546"/>
<dbReference type="InterPro" id="IPR036760">
    <property type="entry name" value="SspB-like_sf"/>
</dbReference>
<gene>
    <name evidence="2" type="ORF">METZ01_LOCUS63708</name>
</gene>
<dbReference type="SUPFAM" id="SSF101738">
    <property type="entry name" value="SspB-like"/>
    <property type="match status" value="1"/>
</dbReference>
<accession>A0A381T546</accession>
<dbReference type="Pfam" id="PF04386">
    <property type="entry name" value="SspB"/>
    <property type="match status" value="1"/>
</dbReference>
<feature type="region of interest" description="Disordered" evidence="1">
    <location>
        <begin position="115"/>
        <end position="155"/>
    </location>
</feature>
<evidence type="ECO:0000313" key="2">
    <source>
        <dbReference type="EMBL" id="SVA10854.1"/>
    </source>
</evidence>
<evidence type="ECO:0000256" key="1">
    <source>
        <dbReference type="SAM" id="MobiDB-lite"/>
    </source>
</evidence>
<dbReference type="EMBL" id="UINC01003983">
    <property type="protein sequence ID" value="SVA10854.1"/>
    <property type="molecule type" value="Genomic_DNA"/>
</dbReference>
<organism evidence="2">
    <name type="scientific">marine metagenome</name>
    <dbReference type="NCBI Taxonomy" id="408172"/>
    <lineage>
        <taxon>unclassified sequences</taxon>
        <taxon>metagenomes</taxon>
        <taxon>ecological metagenomes</taxon>
    </lineage>
</organism>
<proteinExistence type="predicted"/>
<name>A0A381T546_9ZZZZ</name>
<evidence type="ECO:0008006" key="3">
    <source>
        <dbReference type="Google" id="ProtNLM"/>
    </source>
</evidence>
<dbReference type="InterPro" id="IPR007481">
    <property type="entry name" value="SspB"/>
</dbReference>
<reference evidence="2" key="1">
    <citation type="submission" date="2018-05" db="EMBL/GenBank/DDBJ databases">
        <authorList>
            <person name="Lanie J.A."/>
            <person name="Ng W.-L."/>
            <person name="Kazmierczak K.M."/>
            <person name="Andrzejewski T.M."/>
            <person name="Davidsen T.M."/>
            <person name="Wayne K.J."/>
            <person name="Tettelin H."/>
            <person name="Glass J.I."/>
            <person name="Rusch D."/>
            <person name="Podicherti R."/>
            <person name="Tsui H.-C.T."/>
            <person name="Winkler M.E."/>
        </authorList>
    </citation>
    <scope>NUCLEOTIDE SEQUENCE</scope>
</reference>